<dbReference type="PANTHER" id="PTHR31414">
    <property type="entry name" value="TRANSMEMBRANE PROTEIN DDB_G0292058"/>
    <property type="match status" value="1"/>
</dbReference>
<proteinExistence type="predicted"/>
<keyword evidence="1" id="KW-0812">Transmembrane</keyword>
<feature type="transmembrane region" description="Helical" evidence="1">
    <location>
        <begin position="288"/>
        <end position="313"/>
    </location>
</feature>
<keyword evidence="1" id="KW-0472">Membrane</keyword>
<keyword evidence="3" id="KW-1185">Reference proteome</keyword>
<dbReference type="GeneID" id="107427905"/>
<feature type="transmembrane region" description="Helical" evidence="1">
    <location>
        <begin position="258"/>
        <end position="281"/>
    </location>
</feature>
<feature type="signal peptide" evidence="2">
    <location>
        <begin position="1"/>
        <end position="25"/>
    </location>
</feature>
<accession>A0ABM3ISY8</accession>
<protein>
    <submittedName>
        <fullName evidence="4">Uncharacterized protein LOC107427905</fullName>
    </submittedName>
</protein>
<evidence type="ECO:0000313" key="3">
    <source>
        <dbReference type="Proteomes" id="UP001652623"/>
    </source>
</evidence>
<organism evidence="3 4">
    <name type="scientific">Ziziphus jujuba</name>
    <name type="common">Chinese jujube</name>
    <name type="synonym">Ziziphus sativa</name>
    <dbReference type="NCBI Taxonomy" id="326968"/>
    <lineage>
        <taxon>Eukaryota</taxon>
        <taxon>Viridiplantae</taxon>
        <taxon>Streptophyta</taxon>
        <taxon>Embryophyta</taxon>
        <taxon>Tracheophyta</taxon>
        <taxon>Spermatophyta</taxon>
        <taxon>Magnoliopsida</taxon>
        <taxon>eudicotyledons</taxon>
        <taxon>Gunneridae</taxon>
        <taxon>Pentapetalae</taxon>
        <taxon>rosids</taxon>
        <taxon>fabids</taxon>
        <taxon>Rosales</taxon>
        <taxon>Rhamnaceae</taxon>
        <taxon>Paliureae</taxon>
        <taxon>Ziziphus</taxon>
    </lineage>
</organism>
<dbReference type="Proteomes" id="UP001652623">
    <property type="component" value="Chromosome 1"/>
</dbReference>
<dbReference type="PANTHER" id="PTHR31414:SF15">
    <property type="entry name" value="PLASMA MEMBRANE FUSION PROTEIN"/>
    <property type="match status" value="1"/>
</dbReference>
<sequence length="549" mass="61293">MLCFRSYPLKFLLLSLFLFFASTFGSSHHSLAIPALDDGLAGLEARENDGVVAWWGTRRFLADEAVQNSSLILAAKRTHRKDPLDNFKYYNGGWNISNNHYWASVAFTAVPFFVVGGIWFVLFGLTLSLICLVYCCCRRERYGYSRIAYALSLIFLVLFTIAAIVGCILLYTSQGKFHGSTTDTLHYIINVADDTVENLRNVSDYLAAAKRIGVNSVSLPADVQKNIDDIQTKINSSATTLSDTVDDNSDDIKNVLDIIRLALIILAAVMLFLTFLGFLFSIFGMQPLVYFLVVLGWVLVTGTFILCGVFLLLHNAVADTCVAMNEWVQHPTAHTALDDLLPCVDNTTAQETLSESKKVTGQLVDVVNMVIKNVTNVNFPPNAQPFYYNQSGPLMPLVCNPFNADLSDRQCIAGELGLDNASQVYKNFVCEVSNNICKTPGRLTPTYYNQMEAAINVSYGLHHYGPFLVDLQDCTFVRKTFTDINGIYCPGLRHDSQLIYIGLLMVSLAVMLSLVFWVIYARERRHRVYTKTIIARNGAHEEAKVQQRS</sequence>
<feature type="transmembrane region" description="Helical" evidence="1">
    <location>
        <begin position="147"/>
        <end position="171"/>
    </location>
</feature>
<dbReference type="RefSeq" id="XP_048334802.2">
    <property type="nucleotide sequence ID" value="XM_048478845.2"/>
</dbReference>
<feature type="transmembrane region" description="Helical" evidence="1">
    <location>
        <begin position="498"/>
        <end position="521"/>
    </location>
</feature>
<keyword evidence="2" id="KW-0732">Signal</keyword>
<evidence type="ECO:0000256" key="2">
    <source>
        <dbReference type="SAM" id="SignalP"/>
    </source>
</evidence>
<evidence type="ECO:0000313" key="4">
    <source>
        <dbReference type="RefSeq" id="XP_048334802.2"/>
    </source>
</evidence>
<feature type="chain" id="PRO_5045626656" evidence="2">
    <location>
        <begin position="26"/>
        <end position="549"/>
    </location>
</feature>
<evidence type="ECO:0000256" key="1">
    <source>
        <dbReference type="SAM" id="Phobius"/>
    </source>
</evidence>
<name>A0ABM3ISY8_ZIZJJ</name>
<dbReference type="InterPro" id="IPR040283">
    <property type="entry name" value="DDB_G0292058-like"/>
</dbReference>
<gene>
    <name evidence="4" type="primary">LOC107427905</name>
</gene>
<feature type="transmembrane region" description="Helical" evidence="1">
    <location>
        <begin position="102"/>
        <end position="135"/>
    </location>
</feature>
<reference evidence="4" key="1">
    <citation type="submission" date="2025-08" db="UniProtKB">
        <authorList>
            <consortium name="RefSeq"/>
        </authorList>
    </citation>
    <scope>IDENTIFICATION</scope>
    <source>
        <tissue evidence="4">Seedling</tissue>
    </source>
</reference>
<keyword evidence="1" id="KW-1133">Transmembrane helix</keyword>